<evidence type="ECO:0000259" key="1">
    <source>
        <dbReference type="PROSITE" id="PS51186"/>
    </source>
</evidence>
<reference evidence="2" key="1">
    <citation type="submission" date="2021-11" db="EMBL/GenBank/DDBJ databases">
        <title>Jinshanibacter sp. isolated from one year old Eriocheir sinensis.</title>
        <authorList>
            <person name="Li J.-Y."/>
            <person name="He W."/>
            <person name="Gao T.-H."/>
        </authorList>
    </citation>
    <scope>NUCLEOTIDE SEQUENCE</scope>
    <source>
        <strain evidence="2">LJY008</strain>
    </source>
</reference>
<evidence type="ECO:0000313" key="3">
    <source>
        <dbReference type="Proteomes" id="UP001139171"/>
    </source>
</evidence>
<accession>A0A9X1MVL9</accession>
<dbReference type="EMBL" id="JAJNAG010000023">
    <property type="protein sequence ID" value="MCD1126496.1"/>
    <property type="molecule type" value="Genomic_DNA"/>
</dbReference>
<dbReference type="Pfam" id="PF00583">
    <property type="entry name" value="Acetyltransf_1"/>
    <property type="match status" value="1"/>
</dbReference>
<dbReference type="PROSITE" id="PS51186">
    <property type="entry name" value="GNAT"/>
    <property type="match status" value="1"/>
</dbReference>
<name>A0A9X1MVL9_9GAMM</name>
<sequence length="178" mass="19980">MFYHIRSMNPSDLDAILDIQASVYPSDILESPEFFENRLELSAETCWVAATPERLLGYLISYPWIRTFPPSLDGMLNNLPVEADSWFVHDCAISPVAQGLGVGKTLFNSAKENAVEQGFQHTSLVSLAQANSYWRSQGYLPVDQTPQLSEKLAAYGENACYMYQDVNHPINDNLSQKL</sequence>
<keyword evidence="3" id="KW-1185">Reference proteome</keyword>
<dbReference type="InterPro" id="IPR016181">
    <property type="entry name" value="Acyl_CoA_acyltransferase"/>
</dbReference>
<gene>
    <name evidence="2" type="ORF">LPW36_10890</name>
</gene>
<proteinExistence type="predicted"/>
<dbReference type="GO" id="GO:0016747">
    <property type="term" value="F:acyltransferase activity, transferring groups other than amino-acyl groups"/>
    <property type="evidence" value="ECO:0007669"/>
    <property type="project" value="InterPro"/>
</dbReference>
<comment type="caution">
    <text evidence="2">The sequence shown here is derived from an EMBL/GenBank/DDBJ whole genome shotgun (WGS) entry which is preliminary data.</text>
</comment>
<dbReference type="InterPro" id="IPR000182">
    <property type="entry name" value="GNAT_dom"/>
</dbReference>
<protein>
    <submittedName>
        <fullName evidence="2">GNAT family N-acetyltransferase</fullName>
    </submittedName>
</protein>
<feature type="domain" description="N-acetyltransferase" evidence="1">
    <location>
        <begin position="3"/>
        <end position="167"/>
    </location>
</feature>
<evidence type="ECO:0000313" key="2">
    <source>
        <dbReference type="EMBL" id="MCD1126496.1"/>
    </source>
</evidence>
<dbReference type="Gene3D" id="3.40.630.30">
    <property type="match status" value="1"/>
</dbReference>
<dbReference type="SUPFAM" id="SSF55729">
    <property type="entry name" value="Acyl-CoA N-acyltransferases (Nat)"/>
    <property type="match status" value="1"/>
</dbReference>
<dbReference type="CDD" id="cd04301">
    <property type="entry name" value="NAT_SF"/>
    <property type="match status" value="1"/>
</dbReference>
<dbReference type="RefSeq" id="WP_230609683.1">
    <property type="nucleotide sequence ID" value="NZ_JAJNAG010000023.1"/>
</dbReference>
<dbReference type="AlphaFoldDB" id="A0A9X1MVL9"/>
<dbReference type="Proteomes" id="UP001139171">
    <property type="component" value="Unassembled WGS sequence"/>
</dbReference>
<organism evidence="2 3">
    <name type="scientific">Limnobaculum eriocheiris</name>
    <dbReference type="NCBI Taxonomy" id="2897391"/>
    <lineage>
        <taxon>Bacteria</taxon>
        <taxon>Pseudomonadati</taxon>
        <taxon>Pseudomonadota</taxon>
        <taxon>Gammaproteobacteria</taxon>
        <taxon>Enterobacterales</taxon>
        <taxon>Budviciaceae</taxon>
        <taxon>Limnobaculum</taxon>
    </lineage>
</organism>